<reference evidence="7 8" key="1">
    <citation type="journal article" date="2013" name="Genome Biol.">
        <title>Genome of Acanthamoeba castellanii highlights extensive lateral gene transfer and early evolution of tyrosine kinase signaling.</title>
        <authorList>
            <person name="Clarke M."/>
            <person name="Lohan A.J."/>
            <person name="Liu B."/>
            <person name="Lagkouvardos I."/>
            <person name="Roy S."/>
            <person name="Zafar N."/>
            <person name="Bertelli C."/>
            <person name="Schilde C."/>
            <person name="Kianianmomeni A."/>
            <person name="Burglin T.R."/>
            <person name="Frech C."/>
            <person name="Turcotte B."/>
            <person name="Kopec K.O."/>
            <person name="Synnott J.M."/>
            <person name="Choo C."/>
            <person name="Paponov I."/>
            <person name="Finkler A."/>
            <person name="Soon Heng Tan C."/>
            <person name="Hutchins A.P."/>
            <person name="Weinmeier T."/>
            <person name="Rattei T."/>
            <person name="Chu J.S."/>
            <person name="Gimenez G."/>
            <person name="Irimia M."/>
            <person name="Rigden D.J."/>
            <person name="Fitzpatrick D.A."/>
            <person name="Lorenzo-Morales J."/>
            <person name="Bateman A."/>
            <person name="Chiu C.H."/>
            <person name="Tang P."/>
            <person name="Hegemann P."/>
            <person name="Fromm H."/>
            <person name="Raoult D."/>
            <person name="Greub G."/>
            <person name="Miranda-Saavedra D."/>
            <person name="Chen N."/>
            <person name="Nash P."/>
            <person name="Ginger M.L."/>
            <person name="Horn M."/>
            <person name="Schaap P."/>
            <person name="Caler L."/>
            <person name="Loftus B."/>
        </authorList>
    </citation>
    <scope>NUCLEOTIDE SEQUENCE [LARGE SCALE GENOMIC DNA]</scope>
    <source>
        <strain evidence="7 8">Neff</strain>
    </source>
</reference>
<proteinExistence type="predicted"/>
<dbReference type="AlphaFoldDB" id="L8GSI0"/>
<dbReference type="InterPro" id="IPR045863">
    <property type="entry name" value="CorA_TM1_TM2"/>
</dbReference>
<feature type="compositionally biased region" description="Basic and acidic residues" evidence="5">
    <location>
        <begin position="24"/>
        <end position="33"/>
    </location>
</feature>
<dbReference type="GO" id="GO:0016020">
    <property type="term" value="C:membrane"/>
    <property type="evidence" value="ECO:0007669"/>
    <property type="project" value="UniProtKB-SubCell"/>
</dbReference>
<name>L8GSI0_ACACF</name>
<dbReference type="Gene3D" id="1.20.58.340">
    <property type="entry name" value="Magnesium transport protein CorA, transmembrane region"/>
    <property type="match status" value="1"/>
</dbReference>
<keyword evidence="4 6" id="KW-0472">Membrane</keyword>
<evidence type="ECO:0000256" key="4">
    <source>
        <dbReference type="ARBA" id="ARBA00023136"/>
    </source>
</evidence>
<evidence type="ECO:0000313" key="7">
    <source>
        <dbReference type="EMBL" id="ELR15553.1"/>
    </source>
</evidence>
<dbReference type="OrthoDB" id="19007at2759"/>
<dbReference type="EMBL" id="KB008026">
    <property type="protein sequence ID" value="ELR15553.1"/>
    <property type="molecule type" value="Genomic_DNA"/>
</dbReference>
<evidence type="ECO:0000256" key="1">
    <source>
        <dbReference type="ARBA" id="ARBA00004141"/>
    </source>
</evidence>
<dbReference type="SUPFAM" id="SSF144083">
    <property type="entry name" value="Magnesium transport protein CorA, transmembrane region"/>
    <property type="match status" value="1"/>
</dbReference>
<feature type="compositionally biased region" description="Basic and acidic residues" evidence="5">
    <location>
        <begin position="437"/>
        <end position="465"/>
    </location>
</feature>
<keyword evidence="2 6" id="KW-0812">Transmembrane</keyword>
<dbReference type="VEuPathDB" id="AmoebaDB:ACA1_164020"/>
<evidence type="ECO:0000256" key="2">
    <source>
        <dbReference type="ARBA" id="ARBA00022692"/>
    </source>
</evidence>
<feature type="compositionally biased region" description="Basic and acidic residues" evidence="5">
    <location>
        <begin position="869"/>
        <end position="896"/>
    </location>
</feature>
<feature type="compositionally biased region" description="Basic and acidic residues" evidence="5">
    <location>
        <begin position="157"/>
        <end position="172"/>
    </location>
</feature>
<protein>
    <submittedName>
        <fullName evidence="7">Uncharacterized protein</fullName>
    </submittedName>
</protein>
<evidence type="ECO:0000256" key="6">
    <source>
        <dbReference type="SAM" id="Phobius"/>
    </source>
</evidence>
<dbReference type="GeneID" id="14916183"/>
<feature type="compositionally biased region" description="Acidic residues" evidence="5">
    <location>
        <begin position="466"/>
        <end position="482"/>
    </location>
</feature>
<feature type="compositionally biased region" description="Basic residues" evidence="5">
    <location>
        <begin position="485"/>
        <end position="511"/>
    </location>
</feature>
<gene>
    <name evidence="7" type="ORF">ACA1_164020</name>
</gene>
<dbReference type="OMA" id="STWRCRR"/>
<evidence type="ECO:0000256" key="3">
    <source>
        <dbReference type="ARBA" id="ARBA00022989"/>
    </source>
</evidence>
<evidence type="ECO:0000256" key="5">
    <source>
        <dbReference type="SAM" id="MobiDB-lite"/>
    </source>
</evidence>
<sequence>MKLLGDGEGTDEDGELPSIFSPPPERDCAVDLKKKQKARNNKKMEQGASKKPTDSAKPAQKGPASEPPLRTVGVHPRRREDGDVGEGEEESVDRHQLSYRPMRADWNALREKQHQRKREHDNNNDHNHRHHSHQPRLQAEETQREPRRKAASLQRPILRESDRLLREHETRTGRTSFSHESPRPPRDSEEQDGFNDDGDMSLLVAQTALILTFSWEDPRTEAATWEELLLQRKIPNKEGGKSIPLWEANETLPMEVGELAPQFRKRLGWKEHHPERNGRTLDVWRSRTLKLTAEAKRQLFSSAKLWGLQVRATDGEEGEDSATETEYKVPKARKLRSHHAAKRSSIVCDLAITDIQVVLYPLGTGLLVLEVDWLPPNPSGKLHGVTSIDELRTWLFLSKFRHRVENVLEGWTFPSPEGLDTTVTNAVVDESEEEKENEEKKSNDAKEDKKEKEDKGASGKGKQKDDDDDSSSDDLSSPDEDSAKERRRLKEAKKERRREKRRRKELKRARERHLRSLGRMAGAVYGEDPITLGSLGNWLVLLPDENPANPPPRINRGQALSEYLFHLRRGFGQLNRPPPEGMDYGRDKILVHRKNRYIGLSREGTVCISWPTSAENRYFDVQTWPKLFQGIYLILGMQAHAESAVLSELGYLSMGQADMLRTDTSFDEMEKYRFQLRELVHNMPHFPSSEVEADWRIETLTHFFSDLRHVLGTPSAKQEIREQIDDVLAIVESQYMEEQKKIKRREMVEQMEQLVRKKESGKTKEAKRRRFEIAVAAITAITLPILMAAGLFGMNVPNLPEWDFWPLVGGLVGISFLLLIVLLVLWWFAFRNKTKAKEQNRKIKARGSELVRKSMEWNSRSRFSMGTRPSEDHRPTSIDLRRGDLQYHHEEDERRRTQSFSLDRSAMAAKKGSNPWRSWKWGRE</sequence>
<feature type="compositionally biased region" description="Basic and acidic residues" evidence="5">
    <location>
        <begin position="108"/>
        <end position="126"/>
    </location>
</feature>
<dbReference type="KEGG" id="acan:ACA1_164020"/>
<keyword evidence="8" id="KW-1185">Reference proteome</keyword>
<keyword evidence="3 6" id="KW-1133">Transmembrane helix</keyword>
<dbReference type="Proteomes" id="UP000011083">
    <property type="component" value="Unassembled WGS sequence"/>
</dbReference>
<comment type="subcellular location">
    <subcellularLocation>
        <location evidence="1">Membrane</location>
        <topology evidence="1">Multi-pass membrane protein</topology>
    </subcellularLocation>
</comment>
<dbReference type="RefSeq" id="XP_004337566.1">
    <property type="nucleotide sequence ID" value="XM_004337518.1"/>
</dbReference>
<feature type="compositionally biased region" description="Acidic residues" evidence="5">
    <location>
        <begin position="189"/>
        <end position="198"/>
    </location>
</feature>
<evidence type="ECO:0000313" key="8">
    <source>
        <dbReference type="Proteomes" id="UP000011083"/>
    </source>
</evidence>
<accession>L8GSI0</accession>
<feature type="transmembrane region" description="Helical" evidence="6">
    <location>
        <begin position="771"/>
        <end position="792"/>
    </location>
</feature>
<organism evidence="7 8">
    <name type="scientific">Acanthamoeba castellanii (strain ATCC 30010 / Neff)</name>
    <dbReference type="NCBI Taxonomy" id="1257118"/>
    <lineage>
        <taxon>Eukaryota</taxon>
        <taxon>Amoebozoa</taxon>
        <taxon>Discosea</taxon>
        <taxon>Longamoebia</taxon>
        <taxon>Centramoebida</taxon>
        <taxon>Acanthamoebidae</taxon>
        <taxon>Acanthamoeba</taxon>
    </lineage>
</organism>
<feature type="region of interest" description="Disordered" evidence="5">
    <location>
        <begin position="862"/>
        <end position="924"/>
    </location>
</feature>
<feature type="region of interest" description="Disordered" evidence="5">
    <location>
        <begin position="428"/>
        <end position="511"/>
    </location>
</feature>
<feature type="region of interest" description="Disordered" evidence="5">
    <location>
        <begin position="1"/>
        <end position="198"/>
    </location>
</feature>
<feature type="transmembrane region" description="Helical" evidence="6">
    <location>
        <begin position="804"/>
        <end position="829"/>
    </location>
</feature>